<evidence type="ECO:0000313" key="1">
    <source>
        <dbReference type="EMBL" id="GES04824.1"/>
    </source>
</evidence>
<proteinExistence type="predicted"/>
<reference evidence="1 2" key="1">
    <citation type="submission" date="2019-10" db="EMBL/GenBank/DDBJ databases">
        <title>Whole genome shotgun sequence of Acrocarpospora corrugata NBRC 13972.</title>
        <authorList>
            <person name="Ichikawa N."/>
            <person name="Kimura A."/>
            <person name="Kitahashi Y."/>
            <person name="Komaki H."/>
            <person name="Oguchi A."/>
        </authorList>
    </citation>
    <scope>NUCLEOTIDE SEQUENCE [LARGE SCALE GENOMIC DNA]</scope>
    <source>
        <strain evidence="1 2">NBRC 13972</strain>
    </source>
</reference>
<name>A0A5M3W7M8_9ACTN</name>
<protein>
    <recommendedName>
        <fullName evidence="3">Right handed beta helix domain-containing protein</fullName>
    </recommendedName>
</protein>
<dbReference type="OrthoDB" id="505641at2"/>
<dbReference type="InterPro" id="IPR011050">
    <property type="entry name" value="Pectin_lyase_fold/virulence"/>
</dbReference>
<comment type="caution">
    <text evidence="1">The sequence shown here is derived from an EMBL/GenBank/DDBJ whole genome shotgun (WGS) entry which is preliminary data.</text>
</comment>
<dbReference type="RefSeq" id="WP_155340884.1">
    <property type="nucleotide sequence ID" value="NZ_BAAABN010000093.1"/>
</dbReference>
<dbReference type="EMBL" id="BLAD01000087">
    <property type="protein sequence ID" value="GES04824.1"/>
    <property type="molecule type" value="Genomic_DNA"/>
</dbReference>
<keyword evidence="2" id="KW-1185">Reference proteome</keyword>
<dbReference type="AlphaFoldDB" id="A0A5M3W7M8"/>
<dbReference type="SUPFAM" id="SSF51126">
    <property type="entry name" value="Pectin lyase-like"/>
    <property type="match status" value="1"/>
</dbReference>
<accession>A0A5M3W7M8</accession>
<gene>
    <name evidence="1" type="ORF">Acor_68920</name>
</gene>
<dbReference type="Proteomes" id="UP000334990">
    <property type="component" value="Unassembled WGS sequence"/>
</dbReference>
<evidence type="ECO:0000313" key="2">
    <source>
        <dbReference type="Proteomes" id="UP000334990"/>
    </source>
</evidence>
<evidence type="ECO:0008006" key="3">
    <source>
        <dbReference type="Google" id="ProtNLM"/>
    </source>
</evidence>
<sequence>MTPGTQLTVINGDQTFATDGQTITGREFRGFVKVTGANITFKDCVFRGGSTNRTIPLFDSTRGRNTVVTDSEFNPANPSPGIDGAWTRNTQILRSEFRGSTDGLKAGSGTVLQDSYIHELRWFASDPDQNGGPTHNDGVQSLAGESSVTLRHNTIDLTTSKDANAALQSSAPNTTVVDNYLDGGGCTLNFSHNGLNGSLTGIKVTGNQFGRNSFFDCPILISTRTTLTELTGNVFADTNRPIPQPERHD</sequence>
<organism evidence="1 2">
    <name type="scientific">Acrocarpospora corrugata</name>
    <dbReference type="NCBI Taxonomy" id="35763"/>
    <lineage>
        <taxon>Bacteria</taxon>
        <taxon>Bacillati</taxon>
        <taxon>Actinomycetota</taxon>
        <taxon>Actinomycetes</taxon>
        <taxon>Streptosporangiales</taxon>
        <taxon>Streptosporangiaceae</taxon>
        <taxon>Acrocarpospora</taxon>
    </lineage>
</organism>